<dbReference type="PANTHER" id="PTHR48417">
    <property type="entry name" value="ATP SYNTHASE F1 SUBUNIT EPSILON"/>
    <property type="match status" value="1"/>
</dbReference>
<protein>
    <recommendedName>
        <fullName evidence="4">Regulatory protein zeste</fullName>
    </recommendedName>
</protein>
<feature type="compositionally biased region" description="Low complexity" evidence="12">
    <location>
        <begin position="211"/>
        <end position="229"/>
    </location>
</feature>
<comment type="subunit">
    <text evidence="3">Self-associates forming complexes of several hundred monomers.</text>
</comment>
<feature type="compositionally biased region" description="Polar residues" evidence="12">
    <location>
        <begin position="285"/>
        <end position="309"/>
    </location>
</feature>
<dbReference type="GO" id="GO:0005739">
    <property type="term" value="C:mitochondrion"/>
    <property type="evidence" value="ECO:0007669"/>
    <property type="project" value="UniProtKB-SubCell"/>
</dbReference>
<dbReference type="InterPro" id="IPR028002">
    <property type="entry name" value="Myb_DNA-bind_5"/>
</dbReference>
<evidence type="ECO:0000256" key="11">
    <source>
        <dbReference type="SAM" id="Coils"/>
    </source>
</evidence>
<evidence type="ECO:0000256" key="8">
    <source>
        <dbReference type="ARBA" id="ARBA00023128"/>
    </source>
</evidence>
<feature type="region of interest" description="Disordered" evidence="12">
    <location>
        <begin position="384"/>
        <end position="459"/>
    </location>
</feature>
<feature type="compositionally biased region" description="Basic and acidic residues" evidence="12">
    <location>
        <begin position="745"/>
        <end position="770"/>
    </location>
</feature>
<comment type="similarity">
    <text evidence="2">Belongs to the ATPase inhibitor family.</text>
</comment>
<keyword evidence="5" id="KW-0809">Transit peptide</keyword>
<feature type="compositionally biased region" description="Polar residues" evidence="12">
    <location>
        <begin position="543"/>
        <end position="552"/>
    </location>
</feature>
<feature type="compositionally biased region" description="Basic residues" evidence="12">
    <location>
        <begin position="230"/>
        <end position="239"/>
    </location>
</feature>
<feature type="compositionally biased region" description="Polar residues" evidence="12">
    <location>
        <begin position="411"/>
        <end position="424"/>
    </location>
</feature>
<keyword evidence="8" id="KW-0496">Mitochondrion</keyword>
<comment type="subcellular location">
    <subcellularLocation>
        <location evidence="1">Mitochondrion</location>
    </subcellularLocation>
</comment>
<feature type="transmembrane region" description="Helical" evidence="13">
    <location>
        <begin position="5"/>
        <end position="25"/>
    </location>
</feature>
<feature type="compositionally biased region" description="Polar residues" evidence="12">
    <location>
        <begin position="243"/>
        <end position="259"/>
    </location>
</feature>
<feature type="region of interest" description="Disordered" evidence="12">
    <location>
        <begin position="1024"/>
        <end position="1091"/>
    </location>
</feature>
<evidence type="ECO:0000256" key="2">
    <source>
        <dbReference type="ARBA" id="ARBA00010901"/>
    </source>
</evidence>
<keyword evidence="13" id="KW-0812">Transmembrane</keyword>
<evidence type="ECO:0000313" key="16">
    <source>
        <dbReference type="Proteomes" id="UP001607303"/>
    </source>
</evidence>
<feature type="region of interest" description="Disordered" evidence="12">
    <location>
        <begin position="647"/>
        <end position="730"/>
    </location>
</feature>
<evidence type="ECO:0000256" key="12">
    <source>
        <dbReference type="SAM" id="MobiDB-lite"/>
    </source>
</evidence>
<feature type="compositionally biased region" description="Basic and acidic residues" evidence="12">
    <location>
        <begin position="779"/>
        <end position="807"/>
    </location>
</feature>
<evidence type="ECO:0000256" key="3">
    <source>
        <dbReference type="ARBA" id="ARBA00011764"/>
    </source>
</evidence>
<feature type="compositionally biased region" description="Low complexity" evidence="12">
    <location>
        <begin position="716"/>
        <end position="730"/>
    </location>
</feature>
<dbReference type="PANTHER" id="PTHR48417:SF1">
    <property type="entry name" value="ATP SYNTHASE F1 SUBUNIT EPSILON"/>
    <property type="match status" value="1"/>
</dbReference>
<dbReference type="InterPro" id="IPR001005">
    <property type="entry name" value="SANT/Myb"/>
</dbReference>
<feature type="compositionally biased region" description="Polar residues" evidence="12">
    <location>
        <begin position="489"/>
        <end position="503"/>
    </location>
</feature>
<reference evidence="15 16" key="1">
    <citation type="journal article" date="2024" name="Ann. Entomol. Soc. Am.">
        <title>Genomic analyses of the southern and eastern yellowjacket wasps (Hymenoptera: Vespidae) reveal evolutionary signatures of social life.</title>
        <authorList>
            <person name="Catto M.A."/>
            <person name="Caine P.B."/>
            <person name="Orr S.E."/>
            <person name="Hunt B.G."/>
            <person name="Goodisman M.A.D."/>
        </authorList>
    </citation>
    <scope>NUCLEOTIDE SEQUENCE [LARGE SCALE GENOMIC DNA]</scope>
    <source>
        <strain evidence="15">232</strain>
        <tissue evidence="15">Head and thorax</tissue>
    </source>
</reference>
<feature type="region of interest" description="Disordered" evidence="12">
    <location>
        <begin position="745"/>
        <end position="813"/>
    </location>
</feature>
<feature type="region of interest" description="Disordered" evidence="12">
    <location>
        <begin position="881"/>
        <end position="910"/>
    </location>
</feature>
<feature type="region of interest" description="Disordered" evidence="12">
    <location>
        <begin position="833"/>
        <end position="863"/>
    </location>
</feature>
<evidence type="ECO:0000256" key="7">
    <source>
        <dbReference type="ARBA" id="ARBA00023054"/>
    </source>
</evidence>
<feature type="compositionally biased region" description="Basic and acidic residues" evidence="12">
    <location>
        <begin position="683"/>
        <end position="712"/>
    </location>
</feature>
<evidence type="ECO:0000256" key="13">
    <source>
        <dbReference type="SAM" id="Phobius"/>
    </source>
</evidence>
<evidence type="ECO:0000259" key="14">
    <source>
        <dbReference type="PROSITE" id="PS50090"/>
    </source>
</evidence>
<feature type="region of interest" description="Disordered" evidence="12">
    <location>
        <begin position="285"/>
        <end position="361"/>
    </location>
</feature>
<comment type="caution">
    <text evidence="15">The sequence shown here is derived from an EMBL/GenBank/DDBJ whole genome shotgun (WGS) entry which is preliminary data.</text>
</comment>
<accession>A0ABD2C010</accession>
<feature type="compositionally biased region" description="Basic and acidic residues" evidence="12">
    <location>
        <begin position="475"/>
        <end position="484"/>
    </location>
</feature>
<feature type="region of interest" description="Disordered" evidence="12">
    <location>
        <begin position="566"/>
        <end position="635"/>
    </location>
</feature>
<feature type="coiled-coil region" evidence="11">
    <location>
        <begin position="1535"/>
        <end position="1562"/>
    </location>
</feature>
<dbReference type="SUPFAM" id="SSF64602">
    <property type="entry name" value="F1 ATPase inhibitor, IF1, C-terminal domain"/>
    <property type="match status" value="1"/>
</dbReference>
<feature type="domain" description="Myb-like" evidence="14">
    <location>
        <begin position="55"/>
        <end position="123"/>
    </location>
</feature>
<keyword evidence="7 11" id="KW-0175">Coiled coil</keyword>
<keyword evidence="13" id="KW-1133">Transmembrane helix</keyword>
<evidence type="ECO:0000256" key="6">
    <source>
        <dbReference type="ARBA" id="ARBA00023015"/>
    </source>
</evidence>
<organism evidence="15 16">
    <name type="scientific">Vespula maculifrons</name>
    <name type="common">Eastern yellow jacket</name>
    <name type="synonym">Wasp</name>
    <dbReference type="NCBI Taxonomy" id="7453"/>
    <lineage>
        <taxon>Eukaryota</taxon>
        <taxon>Metazoa</taxon>
        <taxon>Ecdysozoa</taxon>
        <taxon>Arthropoda</taxon>
        <taxon>Hexapoda</taxon>
        <taxon>Insecta</taxon>
        <taxon>Pterygota</taxon>
        <taxon>Neoptera</taxon>
        <taxon>Endopterygota</taxon>
        <taxon>Hymenoptera</taxon>
        <taxon>Apocrita</taxon>
        <taxon>Aculeata</taxon>
        <taxon>Vespoidea</taxon>
        <taxon>Vespidae</taxon>
        <taxon>Vespinae</taxon>
        <taxon>Vespula</taxon>
    </lineage>
</organism>
<feature type="compositionally biased region" description="Polar residues" evidence="12">
    <location>
        <begin position="571"/>
        <end position="585"/>
    </location>
</feature>
<feature type="region of interest" description="Disordered" evidence="12">
    <location>
        <begin position="978"/>
        <end position="1004"/>
    </location>
</feature>
<gene>
    <name evidence="15" type="ORF">V1477_011727</name>
</gene>
<keyword evidence="13" id="KW-0472">Membrane</keyword>
<keyword evidence="9" id="KW-0804">Transcription</keyword>
<dbReference type="InterPro" id="IPR007648">
    <property type="entry name" value="ATPase_inhibitor_mt"/>
</dbReference>
<feature type="compositionally biased region" description="Basic and acidic residues" evidence="12">
    <location>
        <begin position="647"/>
        <end position="662"/>
    </location>
</feature>
<feature type="compositionally biased region" description="Basic and acidic residues" evidence="12">
    <location>
        <begin position="591"/>
        <end position="635"/>
    </location>
</feature>
<proteinExistence type="inferred from homology"/>
<evidence type="ECO:0000256" key="10">
    <source>
        <dbReference type="ARBA" id="ARBA00025466"/>
    </source>
</evidence>
<feature type="compositionally biased region" description="Basic and acidic residues" evidence="12">
    <location>
        <begin position="433"/>
        <end position="450"/>
    </location>
</feature>
<comment type="function">
    <text evidence="10">Involved in transvection phenomena (= synapsis-dependent gene expression), where the synaptic pairing of chromosomes carrying genes with which zeste interacts influences the expression of these genes. Zeste binds to DNA and stimulates transcription from a nearby promoter.</text>
</comment>
<dbReference type="Proteomes" id="UP001607303">
    <property type="component" value="Unassembled WGS sequence"/>
</dbReference>
<keyword evidence="6" id="KW-0805">Transcription regulation</keyword>
<dbReference type="Pfam" id="PF13873">
    <property type="entry name" value="Myb_DNA-bind_5"/>
    <property type="match status" value="1"/>
</dbReference>
<dbReference type="Pfam" id="PF04568">
    <property type="entry name" value="IATP"/>
    <property type="match status" value="1"/>
</dbReference>
<feature type="region of interest" description="Disordered" evidence="12">
    <location>
        <begin position="929"/>
        <end position="959"/>
    </location>
</feature>
<evidence type="ECO:0000256" key="5">
    <source>
        <dbReference type="ARBA" id="ARBA00022946"/>
    </source>
</evidence>
<feature type="region of interest" description="Disordered" evidence="12">
    <location>
        <begin position="475"/>
        <end position="552"/>
    </location>
</feature>
<feature type="compositionally biased region" description="Basic and acidic residues" evidence="12">
    <location>
        <begin position="314"/>
        <end position="325"/>
    </location>
</feature>
<dbReference type="EMBL" id="JAYRBN010000063">
    <property type="protein sequence ID" value="KAL2738368.1"/>
    <property type="molecule type" value="Genomic_DNA"/>
</dbReference>
<evidence type="ECO:0000313" key="15">
    <source>
        <dbReference type="EMBL" id="KAL2738368.1"/>
    </source>
</evidence>
<feature type="compositionally biased region" description="Basic and acidic residues" evidence="12">
    <location>
        <begin position="507"/>
        <end position="518"/>
    </location>
</feature>
<name>A0ABD2C010_VESMC</name>
<evidence type="ECO:0000256" key="4">
    <source>
        <dbReference type="ARBA" id="ARBA00016807"/>
    </source>
</evidence>
<evidence type="ECO:0000256" key="1">
    <source>
        <dbReference type="ARBA" id="ARBA00004173"/>
    </source>
</evidence>
<feature type="coiled-coil region" evidence="11">
    <location>
        <begin position="1666"/>
        <end position="1707"/>
    </location>
</feature>
<feature type="region of interest" description="Disordered" evidence="12">
    <location>
        <begin position="211"/>
        <end position="269"/>
    </location>
</feature>
<feature type="compositionally biased region" description="Basic and acidic residues" evidence="12">
    <location>
        <begin position="1062"/>
        <end position="1079"/>
    </location>
</feature>
<dbReference type="Gene3D" id="1.20.5.500">
    <property type="entry name" value="Single helix bin"/>
    <property type="match status" value="1"/>
</dbReference>
<evidence type="ECO:0000256" key="9">
    <source>
        <dbReference type="ARBA" id="ARBA00023163"/>
    </source>
</evidence>
<dbReference type="PROSITE" id="PS50090">
    <property type="entry name" value="MYB_LIKE"/>
    <property type="match status" value="1"/>
</dbReference>
<sequence>MKIFIIIIIVIIIINFIIKCIFHIFNNKTKTEGTYSLLLFDKMDPSTLPSSSGNASETNNQFWSDEEDMFLFILIKNRCEIVESESSEDTKERLWIEIRECLNDKYKTDRDMNSIKERWEKLKSLAKLDIYTLLSKIKQKSPKKTSYRPSHFNLQIWKLLKPHKRKQDECDDAMEYSAYMLSFEVPQEIDTLLDNLIRISDIVFDPYFASSSSSSSNLSSERSRSVSPPRTRRIYRSSRSRSAQPRISSYMTYSDLTQLSDEDNEEGATARIEERRSMLTGLRSLMSTDQKSSQSTESLVGNRQRQLSMSEFPRTLESDLHDEQPYRPSHRRHSIQESNVRTSRSSREKMSPRTTRKFHQSNISSFYPNDKWLNLRESDITREEPAGAADVVERIIPGSALPRAEPPRSGPSRTESTQHGAQSLHQKDRKAKMKESHTRTSDDSREERASLRARWTEPVQQSAAQLRWIGIQESDVRTTDDSIKKRTSHASTMTEPVHQSTAQPFHPSEKRVKIKESDILLGDDSGGKKPTVRWSDPIHRSTESSSHSNITWIQSEENIAMIDDTDEERPTQSQSRTEPTHQSGGAQWFHPSDKWTKLKESQARSRDGGDEERITQTLSRKEPSDRQSAHIFEPSERWIRLRDSFMKQRHSSGTDEGRELRPSSEAPKIKPIVSSAPRPIPFSDKRFKAQESDIRTSDENEIRRAQRARWKEPIQSSGDSNNNNNNFNSNIRSLYHSERWIRITESDKSTSDDSGEERKTHTIRRNEPLHQSDVPSFHPADKWIKLKDSVTRGEDSSGSGDDAREVRAPSQSRIDSVLHGDRWIRLRESDVMVGDSSGSSDEAREIKAPPKPPRIDPSLHGVKPFHPTDRWIRLRESEVMVGDSSESSDEAREVGASSEPPRINPALHGVRPFHPTDRWFRLRESNVMVGDSSGSSDEPIREVGASSEPPRIDPALHGVRPFHPTDRWIRLRETDVMVGDSSGSSNEPVGEGRPTRIDPALHGVKPFHPTDRWIRLRETDVMVGDSSGSSDEPVREVRALSEPPRTDPYLDVQPLNPSDNWTRYKESVRTGDDNSRERTMPTPPRVETIYQSNDPHHSEAWITIKAPDGTIEAIPMGSADMSEVESPNSNLPTQAHVQPYYPESWLRIRDSVMRERGSPVRIVDSNIEERASAPLPNPPRESWFRVRERTIAETNIRARPADSNIEVRPSVRTLPSQSHVQSYYPIPQARVREPIIMETDIPMRPADSDIQVRPSARTLPSRPYVQPCYSEPQIIVAEPIITETDIPMRPADSDIQVRPSARTLPSRPYVQPYYPEPRARTRESIIMETNNPVRSADSDIEVRPLARTLPSRPPVQPYYPEPRARTRESITRERVPMRTASEVEIRPPRTLPSRPRVLPHYEESWVGITEPFTRERNILMRSSVSDPDIRSSSSSLSTPHRVLPAYANTRVVNVREPDRREGLSIRSTGVPTESRSLMRPEADQHDVYLSRLRETIIEEEDYYRLSEQYTPEESIRRLQILRIRERELFIRESQYLEEQIRMQRLESNLETAQMRKRIALSEYKLAELKEMMLELNMNDPRRYLSVYSAPPSAIFRTNRYKVTILLNMQRIGTTFSRNISAFSQARMTGQSGSNRGGRAGAIREAGGAFGQMEIAHEDQYFYNQQKEQIRKLREGIRDEIAFHEEQIRRHQEAIERHNARMAEMRTTEH</sequence>
<keyword evidence="16" id="KW-1185">Reference proteome</keyword>